<keyword evidence="2" id="KW-1185">Reference proteome</keyword>
<comment type="caution">
    <text evidence="1">The sequence shown here is derived from an EMBL/GenBank/DDBJ whole genome shotgun (WGS) entry which is preliminary data.</text>
</comment>
<reference evidence="1 2" key="1">
    <citation type="submission" date="2017-02" db="EMBL/GenBank/DDBJ databases">
        <title>Arcobacter caeni sp. nov, a new Arcobacter species isolated from reclaimed water.</title>
        <authorList>
            <person name="Figueras M.J."/>
            <person name="Perez-Cataluna A."/>
            <person name="Salas-Masso N."/>
        </authorList>
    </citation>
    <scope>NUCLEOTIDE SEQUENCE [LARGE SCALE GENOMIC DNA]</scope>
    <source>
        <strain evidence="1 2">RW17-10</strain>
    </source>
</reference>
<dbReference type="OrthoDB" id="5343505at2"/>
<accession>A0A363CXF1</accession>
<dbReference type="AlphaFoldDB" id="A0A363CXF1"/>
<evidence type="ECO:0000313" key="1">
    <source>
        <dbReference type="EMBL" id="PUE63739.1"/>
    </source>
</evidence>
<proteinExistence type="predicted"/>
<evidence type="ECO:0000313" key="2">
    <source>
        <dbReference type="Proteomes" id="UP000251135"/>
    </source>
</evidence>
<name>A0A363CXF1_9BACT</name>
<gene>
    <name evidence="1" type="ORF">B0174_09320</name>
</gene>
<dbReference type="RefSeq" id="WP_108560006.1">
    <property type="nucleotide sequence ID" value="NZ_MUXE01000014.1"/>
</dbReference>
<sequence>MKLSMFLEDIKRNQEEVVYYCCNHILSKKFDISNDTIENEVLKDLFVNYDNFTKALNDSAGIIYKRYETELDNVYKTICKVFNEEFDNAYVFNYRMARITNQEPRQFLDIEDKDTQETVIQKFEDKINAVLESKYYKENEVKLSQNLIIPQKTLELIKSAAGIY</sequence>
<dbReference type="EMBL" id="MUXE01000014">
    <property type="protein sequence ID" value="PUE63739.1"/>
    <property type="molecule type" value="Genomic_DNA"/>
</dbReference>
<organism evidence="1 2">
    <name type="scientific">Arcobacter caeni</name>
    <dbReference type="NCBI Taxonomy" id="1912877"/>
    <lineage>
        <taxon>Bacteria</taxon>
        <taxon>Pseudomonadati</taxon>
        <taxon>Campylobacterota</taxon>
        <taxon>Epsilonproteobacteria</taxon>
        <taxon>Campylobacterales</taxon>
        <taxon>Arcobacteraceae</taxon>
        <taxon>Arcobacter</taxon>
    </lineage>
</organism>
<protein>
    <submittedName>
        <fullName evidence="1">Uncharacterized protein</fullName>
    </submittedName>
</protein>
<dbReference type="Proteomes" id="UP000251135">
    <property type="component" value="Unassembled WGS sequence"/>
</dbReference>